<dbReference type="Proteomes" id="UP000246464">
    <property type="component" value="Chromosome 2"/>
</dbReference>
<evidence type="ECO:0000313" key="2">
    <source>
        <dbReference type="EMBL" id="AWO97468.1"/>
    </source>
</evidence>
<organism evidence="2 3">
    <name type="scientific">Scophthalmus maximus</name>
    <name type="common">Turbot</name>
    <name type="synonym">Psetta maxima</name>
    <dbReference type="NCBI Taxonomy" id="52904"/>
    <lineage>
        <taxon>Eukaryota</taxon>
        <taxon>Metazoa</taxon>
        <taxon>Chordata</taxon>
        <taxon>Craniata</taxon>
        <taxon>Vertebrata</taxon>
        <taxon>Euteleostomi</taxon>
        <taxon>Actinopterygii</taxon>
        <taxon>Neopterygii</taxon>
        <taxon>Teleostei</taxon>
        <taxon>Neoteleostei</taxon>
        <taxon>Acanthomorphata</taxon>
        <taxon>Carangaria</taxon>
        <taxon>Pleuronectiformes</taxon>
        <taxon>Pleuronectoidei</taxon>
        <taxon>Scophthalmidae</taxon>
        <taxon>Scophthalmus</taxon>
    </lineage>
</organism>
<reference evidence="2 3" key="1">
    <citation type="submission" date="2017-12" db="EMBL/GenBank/DDBJ databases">
        <title>Integrating genomic resources of turbot (Scophthalmus maximus) in depth evaluation of genetic and physical mapping variation across individuals.</title>
        <authorList>
            <person name="Martinez P."/>
        </authorList>
    </citation>
    <scope>NUCLEOTIDE SEQUENCE [LARGE SCALE GENOMIC DNA]</scope>
</reference>
<feature type="compositionally biased region" description="Polar residues" evidence="1">
    <location>
        <begin position="1"/>
        <end position="16"/>
    </location>
</feature>
<feature type="non-terminal residue" evidence="2">
    <location>
        <position position="1"/>
    </location>
</feature>
<feature type="region of interest" description="Disordered" evidence="1">
    <location>
        <begin position="1"/>
        <end position="91"/>
    </location>
</feature>
<gene>
    <name evidence="2" type="ORF">SMAX5B_008001</name>
</gene>
<proteinExistence type="predicted"/>
<protein>
    <submittedName>
        <fullName evidence="2">Putative zinc finger HIT domain-containing protein 1</fullName>
    </submittedName>
</protein>
<keyword evidence="3" id="KW-1185">Reference proteome</keyword>
<dbReference type="AlphaFoldDB" id="A0A2U9B0Z7"/>
<accession>A0A2U9B0Z7</accession>
<evidence type="ECO:0000313" key="3">
    <source>
        <dbReference type="Proteomes" id="UP000246464"/>
    </source>
</evidence>
<evidence type="ECO:0000256" key="1">
    <source>
        <dbReference type="SAM" id="MobiDB-lite"/>
    </source>
</evidence>
<name>A0A2U9B0Z7_SCOMX</name>
<dbReference type="EMBL" id="CP026244">
    <property type="protein sequence ID" value="AWO97468.1"/>
    <property type="molecule type" value="Genomic_DNA"/>
</dbReference>
<sequence>CQNKFQSRSDVSECTTPSSSPLPSPVSPSPSSNGRQAPMSLSSPELLSELKESKARPLRHVPAHKGLTTVFSGRGGQACGPTQPANQRTSH</sequence>